<gene>
    <name evidence="1" type="ORF">S01H4_61642</name>
</gene>
<accession>X1E5X5</accession>
<proteinExistence type="predicted"/>
<organism evidence="1">
    <name type="scientific">marine sediment metagenome</name>
    <dbReference type="NCBI Taxonomy" id="412755"/>
    <lineage>
        <taxon>unclassified sequences</taxon>
        <taxon>metagenomes</taxon>
        <taxon>ecological metagenomes</taxon>
    </lineage>
</organism>
<protein>
    <submittedName>
        <fullName evidence="1">Uncharacterized protein</fullName>
    </submittedName>
</protein>
<name>X1E5X5_9ZZZZ</name>
<comment type="caution">
    <text evidence="1">The sequence shown here is derived from an EMBL/GenBank/DDBJ whole genome shotgun (WGS) entry which is preliminary data.</text>
</comment>
<dbReference type="EMBL" id="BART01036598">
    <property type="protein sequence ID" value="GAH12584.1"/>
    <property type="molecule type" value="Genomic_DNA"/>
</dbReference>
<evidence type="ECO:0000313" key="1">
    <source>
        <dbReference type="EMBL" id="GAH12584.1"/>
    </source>
</evidence>
<reference evidence="1" key="1">
    <citation type="journal article" date="2014" name="Front. Microbiol.">
        <title>High frequency of phylogenetically diverse reductive dehalogenase-homologous genes in deep subseafloor sedimentary metagenomes.</title>
        <authorList>
            <person name="Kawai M."/>
            <person name="Futagami T."/>
            <person name="Toyoda A."/>
            <person name="Takaki Y."/>
            <person name="Nishi S."/>
            <person name="Hori S."/>
            <person name="Arai W."/>
            <person name="Tsubouchi T."/>
            <person name="Morono Y."/>
            <person name="Uchiyama I."/>
            <person name="Ito T."/>
            <person name="Fujiyama A."/>
            <person name="Inagaki F."/>
            <person name="Takami H."/>
        </authorList>
    </citation>
    <scope>NUCLEOTIDE SEQUENCE</scope>
    <source>
        <strain evidence="1">Expedition CK06-06</strain>
    </source>
</reference>
<feature type="non-terminal residue" evidence="1">
    <location>
        <position position="1"/>
    </location>
</feature>
<dbReference type="AlphaFoldDB" id="X1E5X5"/>
<sequence length="52" mass="5616">LNKTAIEKRDELITSKPTNGLSTSETIAPTAKLSVSTKNTELFKSLSFLSFG</sequence>